<protein>
    <submittedName>
        <fullName evidence="3">ABC transporter ATPase</fullName>
    </submittedName>
</protein>
<feature type="chain" id="PRO_5016835012" evidence="2">
    <location>
        <begin position="25"/>
        <end position="109"/>
    </location>
</feature>
<sequence length="109" mass="12380">MLKKYFLLCFPICTSALFSTSVQAQVKTSSLTIEKPEVIKLIPQCENMFNVANTLIKDAERQPGTHTQVKRLKNKLTETQKQLLAMEESLQQKSCEKGLNALNTLKQKH</sequence>
<evidence type="ECO:0000313" key="4">
    <source>
        <dbReference type="Proteomes" id="UP000253945"/>
    </source>
</evidence>
<dbReference type="EMBL" id="QEQF01000007">
    <property type="protein sequence ID" value="RDF09366.1"/>
    <property type="molecule type" value="Genomic_DNA"/>
</dbReference>
<evidence type="ECO:0000256" key="2">
    <source>
        <dbReference type="SAM" id="SignalP"/>
    </source>
</evidence>
<evidence type="ECO:0000313" key="3">
    <source>
        <dbReference type="EMBL" id="RDF09366.1"/>
    </source>
</evidence>
<accession>A0A369ZMU6</accession>
<keyword evidence="1" id="KW-0175">Coiled coil</keyword>
<keyword evidence="4" id="KW-1185">Reference proteome</keyword>
<organism evidence="3 4">
    <name type="scientific">Haemophilus paraphrohaemolyticus</name>
    <dbReference type="NCBI Taxonomy" id="736"/>
    <lineage>
        <taxon>Bacteria</taxon>
        <taxon>Pseudomonadati</taxon>
        <taxon>Pseudomonadota</taxon>
        <taxon>Gammaproteobacteria</taxon>
        <taxon>Pasteurellales</taxon>
        <taxon>Pasteurellaceae</taxon>
        <taxon>Haemophilus</taxon>
    </lineage>
</organism>
<feature type="signal peptide" evidence="2">
    <location>
        <begin position="1"/>
        <end position="24"/>
    </location>
</feature>
<proteinExistence type="predicted"/>
<reference evidence="3 4" key="1">
    <citation type="submission" date="2018-05" db="EMBL/GenBank/DDBJ databases">
        <title>Draft Genome Sequences for a Diverse set of 7 Haemophilus Species.</title>
        <authorList>
            <person name="Nichols M."/>
            <person name="Topaz N."/>
            <person name="Wang X."/>
            <person name="Wang X."/>
            <person name="Boxrud D."/>
        </authorList>
    </citation>
    <scope>NUCLEOTIDE SEQUENCE [LARGE SCALE GENOMIC DNA]</scope>
    <source>
        <strain evidence="3 4">C2014016342</strain>
    </source>
</reference>
<comment type="caution">
    <text evidence="3">The sequence shown here is derived from an EMBL/GenBank/DDBJ whole genome shotgun (WGS) entry which is preliminary data.</text>
</comment>
<dbReference type="Pfam" id="PF17274">
    <property type="entry name" value="DUF5339"/>
    <property type="match status" value="1"/>
</dbReference>
<name>A0A369ZMU6_9PAST</name>
<dbReference type="InterPro" id="IPR020493">
    <property type="entry name" value="Uncharacterised_HI0310"/>
</dbReference>
<dbReference type="RefSeq" id="WP_005709340.1">
    <property type="nucleotide sequence ID" value="NZ_JAGZXP010000048.1"/>
</dbReference>
<evidence type="ECO:0000256" key="1">
    <source>
        <dbReference type="SAM" id="Coils"/>
    </source>
</evidence>
<feature type="coiled-coil region" evidence="1">
    <location>
        <begin position="69"/>
        <end position="96"/>
    </location>
</feature>
<dbReference type="Proteomes" id="UP000253945">
    <property type="component" value="Unassembled WGS sequence"/>
</dbReference>
<keyword evidence="2" id="KW-0732">Signal</keyword>
<gene>
    <name evidence="3" type="ORF">DPV92_07505</name>
</gene>
<dbReference type="AlphaFoldDB" id="A0A369ZMU6"/>